<proteinExistence type="inferred from homology"/>
<dbReference type="FunFam" id="3.40.605.10:FF:000004">
    <property type="entry name" value="Aldehyde dehydrogenase"/>
    <property type="match status" value="1"/>
</dbReference>
<dbReference type="CDD" id="cd07136">
    <property type="entry name" value="ALDH_YwdH-P39616"/>
    <property type="match status" value="1"/>
</dbReference>
<dbReference type="SUPFAM" id="SSF53720">
    <property type="entry name" value="ALDH-like"/>
    <property type="match status" value="1"/>
</dbReference>
<dbReference type="PANTHER" id="PTHR43570:SF16">
    <property type="entry name" value="ALDEHYDE DEHYDROGENASE TYPE III, ISOFORM Q"/>
    <property type="match status" value="1"/>
</dbReference>
<dbReference type="InterPro" id="IPR016162">
    <property type="entry name" value="Ald_DH_N"/>
</dbReference>
<dbReference type="GO" id="GO:0006081">
    <property type="term" value="P:aldehyde metabolic process"/>
    <property type="evidence" value="ECO:0007669"/>
    <property type="project" value="InterPro"/>
</dbReference>
<dbReference type="GO" id="GO:0018479">
    <property type="term" value="F:benzaldehyde dehydrogenase (NAD+) activity"/>
    <property type="evidence" value="ECO:0007669"/>
    <property type="project" value="UniProtKB-EC"/>
</dbReference>
<gene>
    <name evidence="5" type="primary">mdlD_4</name>
    <name evidence="5" type="ORF">SDC9_54199</name>
</gene>
<dbReference type="EMBL" id="VSSQ01001387">
    <property type="protein sequence ID" value="MPM07890.1"/>
    <property type="molecule type" value="Genomic_DNA"/>
</dbReference>
<dbReference type="GO" id="GO:0005737">
    <property type="term" value="C:cytoplasm"/>
    <property type="evidence" value="ECO:0007669"/>
    <property type="project" value="TreeGrafter"/>
</dbReference>
<keyword evidence="2 5" id="KW-0560">Oxidoreductase</keyword>
<evidence type="ECO:0000256" key="2">
    <source>
        <dbReference type="ARBA" id="ARBA00023002"/>
    </source>
</evidence>
<comment type="caution">
    <text evidence="5">The sequence shown here is derived from an EMBL/GenBank/DDBJ whole genome shotgun (WGS) entry which is preliminary data.</text>
</comment>
<dbReference type="InterPro" id="IPR016161">
    <property type="entry name" value="Ald_DH/histidinol_DH"/>
</dbReference>
<dbReference type="AlphaFoldDB" id="A0A644WVH8"/>
<dbReference type="Gene3D" id="3.40.605.10">
    <property type="entry name" value="Aldehyde Dehydrogenase, Chain A, domain 1"/>
    <property type="match status" value="1"/>
</dbReference>
<dbReference type="InterPro" id="IPR015590">
    <property type="entry name" value="Aldehyde_DH_dom"/>
</dbReference>
<sequence>MNEIQLCLSEMQAFFQSGTTLGISWRKEQLKRLKDGIRSYEKQILNALYEDLGKTDFEGFATELGIVYAEIDEHLKHLEAWAGRHRVKSSILSFPSKSYTIAQPLGIVLIMSPWNYPFQLTIAPLISAIAAGNCVILKPSRYSGHTAMVIEELLSKLFYSNHVATFQGGAEMNRELLQHRYDHIFFTGSPQVGRLVMESAAKHVTPVTLELGGKSPVIVEADADIGLAARRIIWGKCLNAGQTCVAPDYVLVERKVANALLEQMKSAITSMFGSDPLHSSDLGNIINEKHFSRLIELFAYGTLAWGGQIDPKTRRIAPTIITDPQLDSALMQEEIFGPILPLVPYDTFEQALAFVQKREHPLALYCFTNNKEHQKQILRSLSFGGGCINDVVMHLSNSALPFGGVGNSGMGAYHGKEGFKTFSHTKSILESKTWLEIKLRYAPYRGKLALIKRLFS</sequence>
<dbReference type="Pfam" id="PF00171">
    <property type="entry name" value="Aldedh"/>
    <property type="match status" value="1"/>
</dbReference>
<keyword evidence="3" id="KW-0520">NAD</keyword>
<protein>
    <submittedName>
        <fullName evidence="5">NAD(P)-dependent benzaldehyde dehydrogenase</fullName>
        <ecNumber evidence="5">1.2.1.28</ecNumber>
    </submittedName>
</protein>
<name>A0A644WVH8_9ZZZZ</name>
<feature type="domain" description="Aldehyde dehydrogenase" evidence="4">
    <location>
        <begin position="8"/>
        <end position="428"/>
    </location>
</feature>
<dbReference type="InterPro" id="IPR029510">
    <property type="entry name" value="Ald_DH_CS_GLU"/>
</dbReference>
<dbReference type="PANTHER" id="PTHR43570">
    <property type="entry name" value="ALDEHYDE DEHYDROGENASE"/>
    <property type="match status" value="1"/>
</dbReference>
<evidence type="ECO:0000256" key="1">
    <source>
        <dbReference type="ARBA" id="ARBA00009986"/>
    </source>
</evidence>
<dbReference type="EC" id="1.2.1.28" evidence="5"/>
<evidence type="ECO:0000259" key="4">
    <source>
        <dbReference type="Pfam" id="PF00171"/>
    </source>
</evidence>
<accession>A0A644WVH8</accession>
<organism evidence="5">
    <name type="scientific">bioreactor metagenome</name>
    <dbReference type="NCBI Taxonomy" id="1076179"/>
    <lineage>
        <taxon>unclassified sequences</taxon>
        <taxon>metagenomes</taxon>
        <taxon>ecological metagenomes</taxon>
    </lineage>
</organism>
<evidence type="ECO:0000313" key="5">
    <source>
        <dbReference type="EMBL" id="MPM07890.1"/>
    </source>
</evidence>
<comment type="similarity">
    <text evidence="1">Belongs to the aldehyde dehydrogenase family.</text>
</comment>
<dbReference type="FunFam" id="3.40.309.10:FF:000003">
    <property type="entry name" value="Aldehyde dehydrogenase"/>
    <property type="match status" value="1"/>
</dbReference>
<dbReference type="PIRSF" id="PIRSF036492">
    <property type="entry name" value="ALDH"/>
    <property type="match status" value="1"/>
</dbReference>
<reference evidence="5" key="1">
    <citation type="submission" date="2019-08" db="EMBL/GenBank/DDBJ databases">
        <authorList>
            <person name="Kucharzyk K."/>
            <person name="Murdoch R.W."/>
            <person name="Higgins S."/>
            <person name="Loffler F."/>
        </authorList>
    </citation>
    <scope>NUCLEOTIDE SEQUENCE</scope>
</reference>
<dbReference type="Gene3D" id="3.40.309.10">
    <property type="entry name" value="Aldehyde Dehydrogenase, Chain A, domain 2"/>
    <property type="match status" value="1"/>
</dbReference>
<evidence type="ECO:0000256" key="3">
    <source>
        <dbReference type="ARBA" id="ARBA00023027"/>
    </source>
</evidence>
<dbReference type="InterPro" id="IPR012394">
    <property type="entry name" value="Aldehyde_DH_NAD(P)"/>
</dbReference>
<dbReference type="InterPro" id="IPR016163">
    <property type="entry name" value="Ald_DH_C"/>
</dbReference>
<dbReference type="PROSITE" id="PS00687">
    <property type="entry name" value="ALDEHYDE_DEHYDR_GLU"/>
    <property type="match status" value="1"/>
</dbReference>